<proteinExistence type="inferred from homology"/>
<reference evidence="4" key="1">
    <citation type="submission" date="2022-07" db="EMBL/GenBank/DDBJ databases">
        <title>Isolation, identification, and degradation of a PFOSA degrading strain from sewage treatment plant.</title>
        <authorList>
            <person name="Zhang L."/>
            <person name="Huo Y."/>
        </authorList>
    </citation>
    <scope>NUCLEOTIDE SEQUENCE</scope>
    <source>
        <strain evidence="4">C1</strain>
    </source>
</reference>
<evidence type="ECO:0000259" key="3">
    <source>
        <dbReference type="SMART" id="SM01360"/>
    </source>
</evidence>
<dbReference type="SMART" id="SM01360">
    <property type="entry name" value="A2M"/>
    <property type="match status" value="1"/>
</dbReference>
<keyword evidence="2" id="KW-0732">Signal</keyword>
<sequence length="2152" mass="246095">MRKIIFIICLLLSVSLSAQKFDTKWKKVVALEQEGKIRSANEEVQHIYKKAKNRKDEAEMVKTFFYTSKYMQVLEEDAGVKIITNLKNDIKNTSIPTQSLLYYIYAKCLESHLVKNGYKIAKLSNVDYTPDADYRTWPLNMLQDTIQTAYQKAIEAETVLLKTPLTQYENVIDFEKYEDFKKYTLYDFLASEAIQRYIAEIKGSHLKNTEKEWLSLFDTSDNFRKNNLQSIKNDALKNSISLYQKLENNPVLRSKYQLKRLDDLQSLFNVEGLQYLKILDRFPKQHTDTLTLQNVLYRKASLYKSYASKKDHPDYNQLALKTYDSLLALGKSNTYKKAANDRYFLTRESFSIQLVKYTYNEQHARALIRYKNLNNCTLSFYKINHREVNSLYDIPSAKRDSIQQTIRDSRKPTKSITYPLQNKGDYFEYTTEIMLPDLTTGMYMIDYDSPDKTYSKETNENVLIVSDIGLLSYIKNEQLYFEALHRKTGKPLEKVIISGANFTTQTDTEGRASIKWEPYNYSYDDYILATQNNDSLYVSQTYVNDYFNRDNRTNDSISNATIRFFLDRAIYRPGQPVYYKGIALWDKNNTTEIIANLTVKVNLTDPNNKTIETLEVKTNEFGSFSGKFILPKSGATGSYSIEAEEPDMVENDPLYNKAEDEHPFWDNMNSYNKTIDFNVEEYKRPNFQITFTPVTKTYAVNQEIAVKGTAKALSGSTISDAKVTYTIKRFARSRYYYQEEGPFIAKGETQTDSNGNFTVVFNAEPDTEYGPEKRPVFNYEVTVDVTDINGETRSEKTTVKAGYHMLNLKLNLPLVIETEKKEFLQLNSENLNDSFIPVKGTLTFYYTAPINNKWKRKGYNPEIKSIDDSTFDSVFPYEKRDNDSIPKTVVLKRNVNTQSDRKIPLDFMSDWKTGNYTVTFSTKDSLGHSIENSANFKLLQQKDKQKPSDRLFTVKQVNPTPLKDGFIKLEVASNFADLYLNADVYSNGIQYYRETFQLRNKQAIIQVPVKTGAKGMIKIEFQTLFDNEVITETVISDIQEEEESLAFEVESIRNKIEPGSHENWIFRIKNKKEAEVLASMYDSSLDQFTKTEWEQLASFRYYNRYVPEKSKLGFGNEYGSLSFYSDTASYYSDISDKTNSLIWFGFNFANPNDPYALLLYKKLVDSGKTKTPANAKTISGTVSEGGLPLPGVSVVVNGTKRGTQTDMDGYYTITASIGDILTYSFVGMETKSVIVKATTEDVVLTSESKQLNEVVVGALGIKARKDEMLKANLANRSSDANMLQALTGKVSGLQVSQAPPIAIRAPRTINENDKPLLIVVDGKIVDAGTLENLPGSELLSTTLLKGSQGTALYGSAGANGVLVITTKKALTEIAEVKTRKNFNETAFFYPHLKTDKEGKIKFSFTTPESLTKWKLRLLGHNKKGKSAYYEDQIITQKELMVTPNFPRFFREKDTLLISAKIANMTFDSKSGIAALQLFDATTMEPIDHKTANQNNIKNFIIPAKGNSEVSWKIIIPEGVQGIQYKVVAKSGNFSDGEENILPVLTNTLFVTESIPLWVRGDSKKTYTLDNLKHNTSKTLRNHQITLEYTSNPTWLALQALPYLMEYEHECAEQTFARYYSNVLAAQIINSNPKIATLFENWRKDGKSISKLEQNEELKSIILAETPWLRDSQSDAEKKKNLALLFDLDKMATSTDVIFDKLKEKQKASGGFPWFQNGNESYYITRHIMAGFGHLSKMQLKEDIKSRFKSITDPGIQYIDSKFMSDHKEQLKTSGLNRQNCDNLYYLYARSFYLDSHPLNTEQQNAINLQLEASRKNWLNYSLYEKALAALVFNRFNDPKTAATIITGLKETAANNTDFGMYWIANKHGWYWYQAPIETQAMLIEAFAEITDDKTAIEAMKVWLLKNKQGQSWPTTKATTEAIYALLSYGDNWLSEKDNTVFKVGNEKIMSKKLNENQKEAETGYIKLNWNQKEISPDMATISIENKSKVPGYGGYYWQYFEDLDKIKTQSGSGLSTSKELYLKKTTDKGTQLELITPEKSIKVGDLVTVRIIIKATEDIEYIHLKDMRASGFEPVNVLSGYQWKEDLSYSQSTRDAATHFFFDHIRKGIYVIEYDVRANNSGHFSNGITTIQSMYAPEFTSHTKGMRVQIKR</sequence>
<organism evidence="4 5">
    <name type="scientific">Flavobacterium cerinum</name>
    <dbReference type="NCBI Taxonomy" id="2502784"/>
    <lineage>
        <taxon>Bacteria</taxon>
        <taxon>Pseudomonadati</taxon>
        <taxon>Bacteroidota</taxon>
        <taxon>Flavobacteriia</taxon>
        <taxon>Flavobacteriales</taxon>
        <taxon>Flavobacteriaceae</taxon>
        <taxon>Flavobacterium</taxon>
    </lineage>
</organism>
<dbReference type="Pfam" id="PF13715">
    <property type="entry name" value="CarbopepD_reg_2"/>
    <property type="match status" value="1"/>
</dbReference>
<dbReference type="InterPro" id="IPR002890">
    <property type="entry name" value="MG2"/>
</dbReference>
<gene>
    <name evidence="4" type="ORF">NOX80_07025</name>
</gene>
<evidence type="ECO:0000313" key="4">
    <source>
        <dbReference type="EMBL" id="UUC46945.1"/>
    </source>
</evidence>
<dbReference type="SUPFAM" id="SSF48239">
    <property type="entry name" value="Terpenoid cyclases/Protein prenyltransferases"/>
    <property type="match status" value="1"/>
</dbReference>
<name>A0ABY5IVV5_9FLAO</name>
<feature type="domain" description="Alpha-2-macroglobulin" evidence="3">
    <location>
        <begin position="1385"/>
        <end position="1477"/>
    </location>
</feature>
<dbReference type="InterPro" id="IPR008969">
    <property type="entry name" value="CarboxyPept-like_regulatory"/>
</dbReference>
<dbReference type="Pfam" id="PF17973">
    <property type="entry name" value="bMG10"/>
    <property type="match status" value="1"/>
</dbReference>
<dbReference type="SUPFAM" id="SSF49464">
    <property type="entry name" value="Carboxypeptidase regulatory domain-like"/>
    <property type="match status" value="1"/>
</dbReference>
<dbReference type="PANTHER" id="PTHR40094:SF1">
    <property type="entry name" value="UBIQUITIN DOMAIN-CONTAINING PROTEIN"/>
    <property type="match status" value="1"/>
</dbReference>
<dbReference type="SUPFAM" id="SSF56935">
    <property type="entry name" value="Porins"/>
    <property type="match status" value="1"/>
</dbReference>
<comment type="similarity">
    <text evidence="1">Belongs to the protease inhibitor I39 (alpha-2-macroglobulin) family. Bacterial alpha-2-macroglobulin subfamily.</text>
</comment>
<dbReference type="InterPro" id="IPR051802">
    <property type="entry name" value="YfhM-like"/>
</dbReference>
<dbReference type="EMBL" id="CP101751">
    <property type="protein sequence ID" value="UUC46945.1"/>
    <property type="molecule type" value="Genomic_DNA"/>
</dbReference>
<dbReference type="InterPro" id="IPR041246">
    <property type="entry name" value="Bact_MG10"/>
</dbReference>
<dbReference type="Gene3D" id="1.50.10.20">
    <property type="match status" value="1"/>
</dbReference>
<dbReference type="Proteomes" id="UP001059844">
    <property type="component" value="Chromosome"/>
</dbReference>
<evidence type="ECO:0000313" key="5">
    <source>
        <dbReference type="Proteomes" id="UP001059844"/>
    </source>
</evidence>
<accession>A0ABY5IVV5</accession>
<protein>
    <submittedName>
        <fullName evidence="4">MG2 domain-containing protein</fullName>
    </submittedName>
</protein>
<dbReference type="RefSeq" id="WP_256552599.1">
    <property type="nucleotide sequence ID" value="NZ_CP101751.1"/>
</dbReference>
<evidence type="ECO:0000256" key="1">
    <source>
        <dbReference type="ARBA" id="ARBA00010556"/>
    </source>
</evidence>
<dbReference type="PANTHER" id="PTHR40094">
    <property type="entry name" value="ALPHA-2-MACROGLOBULIN HOMOLOG"/>
    <property type="match status" value="1"/>
</dbReference>
<dbReference type="Pfam" id="PF01835">
    <property type="entry name" value="MG2"/>
    <property type="match status" value="1"/>
</dbReference>
<keyword evidence="5" id="KW-1185">Reference proteome</keyword>
<feature type="chain" id="PRO_5047508830" evidence="2">
    <location>
        <begin position="21"/>
        <end position="2152"/>
    </location>
</feature>
<dbReference type="InterPro" id="IPR001599">
    <property type="entry name" value="Macroglobln_a2"/>
</dbReference>
<dbReference type="Gene3D" id="2.60.40.1930">
    <property type="match status" value="1"/>
</dbReference>
<dbReference type="Gene3D" id="2.60.40.1120">
    <property type="entry name" value="Carboxypeptidase-like, regulatory domain"/>
    <property type="match status" value="1"/>
</dbReference>
<dbReference type="Gene3D" id="2.170.130.10">
    <property type="entry name" value="TonB-dependent receptor, plug domain"/>
    <property type="match status" value="1"/>
</dbReference>
<dbReference type="Pfam" id="PF00207">
    <property type="entry name" value="A2M"/>
    <property type="match status" value="1"/>
</dbReference>
<dbReference type="InterPro" id="IPR037066">
    <property type="entry name" value="Plug_dom_sf"/>
</dbReference>
<evidence type="ECO:0000256" key="2">
    <source>
        <dbReference type="SAM" id="SignalP"/>
    </source>
</evidence>
<dbReference type="InterPro" id="IPR008930">
    <property type="entry name" value="Terpenoid_cyclase/PrenylTrfase"/>
</dbReference>
<feature type="signal peptide" evidence="2">
    <location>
        <begin position="1"/>
        <end position="20"/>
    </location>
</feature>